<evidence type="ECO:0000256" key="1">
    <source>
        <dbReference type="ARBA" id="ARBA00022741"/>
    </source>
</evidence>
<dbReference type="GO" id="GO:0005829">
    <property type="term" value="C:cytosol"/>
    <property type="evidence" value="ECO:0007669"/>
    <property type="project" value="TreeGrafter"/>
</dbReference>
<gene>
    <name evidence="4" type="ORF">A2519_00995</name>
</gene>
<evidence type="ECO:0000313" key="4">
    <source>
        <dbReference type="EMBL" id="OGK06792.1"/>
    </source>
</evidence>
<proteinExistence type="predicted"/>
<dbReference type="GO" id="GO:0009898">
    <property type="term" value="C:cytoplasmic side of plasma membrane"/>
    <property type="evidence" value="ECO:0007669"/>
    <property type="project" value="TreeGrafter"/>
</dbReference>
<dbReference type="AlphaFoldDB" id="A0A1F7FK04"/>
<protein>
    <recommendedName>
        <fullName evidence="3">CobQ/CobB/MinD/ParA nucleotide binding domain-containing protein</fullName>
    </recommendedName>
</protein>
<dbReference type="SUPFAM" id="SSF52540">
    <property type="entry name" value="P-loop containing nucleoside triphosphate hydrolases"/>
    <property type="match status" value="1"/>
</dbReference>
<reference evidence="4 5" key="1">
    <citation type="journal article" date="2016" name="Nat. Commun.">
        <title>Thousands of microbial genomes shed light on interconnected biogeochemical processes in an aquifer system.</title>
        <authorList>
            <person name="Anantharaman K."/>
            <person name="Brown C.T."/>
            <person name="Hug L.A."/>
            <person name="Sharon I."/>
            <person name="Castelle C.J."/>
            <person name="Probst A.J."/>
            <person name="Thomas B.C."/>
            <person name="Singh A."/>
            <person name="Wilkins M.J."/>
            <person name="Karaoz U."/>
            <person name="Brodie E.L."/>
            <person name="Williams K.H."/>
            <person name="Hubbard S.S."/>
            <person name="Banfield J.F."/>
        </authorList>
    </citation>
    <scope>NUCLEOTIDE SEQUENCE [LARGE SCALE GENOMIC DNA]</scope>
</reference>
<dbReference type="InterPro" id="IPR014433">
    <property type="entry name" value="CooC"/>
</dbReference>
<dbReference type="PANTHER" id="PTHR43384:SF6">
    <property type="entry name" value="SEPTUM SITE-DETERMINING PROTEIN MIND HOMOLOG, CHLOROPLASTIC"/>
    <property type="match status" value="1"/>
</dbReference>
<evidence type="ECO:0000259" key="3">
    <source>
        <dbReference type="Pfam" id="PF01656"/>
    </source>
</evidence>
<keyword evidence="1" id="KW-0547">Nucleotide-binding</keyword>
<evidence type="ECO:0000256" key="2">
    <source>
        <dbReference type="ARBA" id="ARBA00022840"/>
    </source>
</evidence>
<comment type="caution">
    <text evidence="4">The sequence shown here is derived from an EMBL/GenBank/DDBJ whole genome shotgun (WGS) entry which is preliminary data.</text>
</comment>
<dbReference type="InterPro" id="IPR002586">
    <property type="entry name" value="CobQ/CobB/MinD/ParA_Nub-bd_dom"/>
</dbReference>
<dbReference type="PANTHER" id="PTHR43384">
    <property type="entry name" value="SEPTUM SITE-DETERMINING PROTEIN MIND HOMOLOG, CHLOROPLASTIC-RELATED"/>
    <property type="match status" value="1"/>
</dbReference>
<dbReference type="GO" id="GO:0005524">
    <property type="term" value="F:ATP binding"/>
    <property type="evidence" value="ECO:0007669"/>
    <property type="project" value="UniProtKB-KW"/>
</dbReference>
<name>A0A1F7FK04_UNCRA</name>
<dbReference type="EMBL" id="MFYX01000020">
    <property type="protein sequence ID" value="OGK06792.1"/>
    <property type="molecule type" value="Genomic_DNA"/>
</dbReference>
<keyword evidence="2" id="KW-0067">ATP-binding</keyword>
<dbReference type="InterPro" id="IPR050625">
    <property type="entry name" value="ParA/MinD_ATPase"/>
</dbReference>
<evidence type="ECO:0000313" key="5">
    <source>
        <dbReference type="Proteomes" id="UP000179243"/>
    </source>
</evidence>
<dbReference type="GO" id="GO:0016887">
    <property type="term" value="F:ATP hydrolysis activity"/>
    <property type="evidence" value="ECO:0007669"/>
    <property type="project" value="TreeGrafter"/>
</dbReference>
<dbReference type="FunFam" id="3.40.50.300:FF:001573">
    <property type="entry name" value="Carbon monoxide dehydrogenase accessory protein CooC"/>
    <property type="match status" value="1"/>
</dbReference>
<sequence length="259" mass="27300">MKIAVSGKGGVGKTTLAASLALLMARQGKKVLALDADPDANLASALGISAEEQRTIIPISQHKALVEERTGAKVKQYGQIFKLNPEVSDIAEKFAYTHNGVGLLVLGAVKDGGSGCACPENVLIKALVTDLVLHKDESLVMDMEAGIEHLGRATAKGVDILVIVVEPGQRSINAACRIVPMARRIGIKDICVVANKVASAADARYIEQHLSGADLIGSIPFTEEIRGADRDATSVLSGMAPALVKQFETILSTLLSRRQ</sequence>
<organism evidence="4 5">
    <name type="scientific">Candidatus Raymondbacteria bacterium RIFOXYD12_FULL_49_13</name>
    <dbReference type="NCBI Taxonomy" id="1817890"/>
    <lineage>
        <taxon>Bacteria</taxon>
        <taxon>Raymondiibacteriota</taxon>
    </lineage>
</organism>
<feature type="domain" description="CobQ/CobB/MinD/ParA nucleotide binding" evidence="3">
    <location>
        <begin position="3"/>
        <end position="228"/>
    </location>
</feature>
<dbReference type="Proteomes" id="UP000179243">
    <property type="component" value="Unassembled WGS sequence"/>
</dbReference>
<accession>A0A1F7FK04</accession>
<dbReference type="Pfam" id="PF01656">
    <property type="entry name" value="CbiA"/>
    <property type="match status" value="1"/>
</dbReference>
<dbReference type="InterPro" id="IPR027417">
    <property type="entry name" value="P-loop_NTPase"/>
</dbReference>
<dbReference type="Gene3D" id="3.40.50.300">
    <property type="entry name" value="P-loop containing nucleotide triphosphate hydrolases"/>
    <property type="match status" value="1"/>
</dbReference>
<dbReference type="PIRSF" id="PIRSF005647">
    <property type="entry name" value="CooC"/>
    <property type="match status" value="1"/>
</dbReference>
<dbReference type="GO" id="GO:0051782">
    <property type="term" value="P:negative regulation of cell division"/>
    <property type="evidence" value="ECO:0007669"/>
    <property type="project" value="TreeGrafter"/>
</dbReference>